<keyword evidence="3" id="KW-1185">Reference proteome</keyword>
<evidence type="ECO:0000256" key="1">
    <source>
        <dbReference type="SAM" id="MobiDB-lite"/>
    </source>
</evidence>
<evidence type="ECO:0000313" key="3">
    <source>
        <dbReference type="Proteomes" id="UP000735302"/>
    </source>
</evidence>
<comment type="caution">
    <text evidence="2">The sequence shown here is derived from an EMBL/GenBank/DDBJ whole genome shotgun (WGS) entry which is preliminary data.</text>
</comment>
<gene>
    <name evidence="2" type="ORF">PoB_005888500</name>
</gene>
<reference evidence="2 3" key="1">
    <citation type="journal article" date="2021" name="Elife">
        <title>Chloroplast acquisition without the gene transfer in kleptoplastic sea slugs, Plakobranchus ocellatus.</title>
        <authorList>
            <person name="Maeda T."/>
            <person name="Takahashi S."/>
            <person name="Yoshida T."/>
            <person name="Shimamura S."/>
            <person name="Takaki Y."/>
            <person name="Nagai Y."/>
            <person name="Toyoda A."/>
            <person name="Suzuki Y."/>
            <person name="Arimoto A."/>
            <person name="Ishii H."/>
            <person name="Satoh N."/>
            <person name="Nishiyama T."/>
            <person name="Hasebe M."/>
            <person name="Maruyama T."/>
            <person name="Minagawa J."/>
            <person name="Obokata J."/>
            <person name="Shigenobu S."/>
        </authorList>
    </citation>
    <scope>NUCLEOTIDE SEQUENCE [LARGE SCALE GENOMIC DNA]</scope>
</reference>
<sequence length="85" mass="9067">MVEINGGSKWSPMSVTGLVFVYIASPQQGDMRLPGPPSGQGAGGGARTRNRRVHADLRTDSLATVPPTPRVSQTSNIDNVIYVFQ</sequence>
<feature type="region of interest" description="Disordered" evidence="1">
    <location>
        <begin position="29"/>
        <end position="71"/>
    </location>
</feature>
<dbReference type="AlphaFoldDB" id="A0AAV4CHM4"/>
<evidence type="ECO:0000313" key="2">
    <source>
        <dbReference type="EMBL" id="GFO32380.1"/>
    </source>
</evidence>
<proteinExistence type="predicted"/>
<name>A0AAV4CHM4_9GAST</name>
<accession>A0AAV4CHM4</accession>
<dbReference type="EMBL" id="BLXT01006611">
    <property type="protein sequence ID" value="GFO32380.1"/>
    <property type="molecule type" value="Genomic_DNA"/>
</dbReference>
<protein>
    <submittedName>
        <fullName evidence="2">Uncharacterized protein</fullName>
    </submittedName>
</protein>
<dbReference type="Proteomes" id="UP000735302">
    <property type="component" value="Unassembled WGS sequence"/>
</dbReference>
<organism evidence="2 3">
    <name type="scientific">Plakobranchus ocellatus</name>
    <dbReference type="NCBI Taxonomy" id="259542"/>
    <lineage>
        <taxon>Eukaryota</taxon>
        <taxon>Metazoa</taxon>
        <taxon>Spiralia</taxon>
        <taxon>Lophotrochozoa</taxon>
        <taxon>Mollusca</taxon>
        <taxon>Gastropoda</taxon>
        <taxon>Heterobranchia</taxon>
        <taxon>Euthyneura</taxon>
        <taxon>Panpulmonata</taxon>
        <taxon>Sacoglossa</taxon>
        <taxon>Placobranchoidea</taxon>
        <taxon>Plakobranchidae</taxon>
        <taxon>Plakobranchus</taxon>
    </lineage>
</organism>